<evidence type="ECO:0000313" key="4">
    <source>
        <dbReference type="Proteomes" id="UP000253729"/>
    </source>
</evidence>
<evidence type="ECO:0000256" key="2">
    <source>
        <dbReference type="SAM" id="SignalP"/>
    </source>
</evidence>
<dbReference type="Proteomes" id="UP000253729">
    <property type="component" value="Unassembled WGS sequence"/>
</dbReference>
<keyword evidence="2" id="KW-0732">Signal</keyword>
<dbReference type="GeneID" id="38138725"/>
<feature type="region of interest" description="Disordered" evidence="1">
    <location>
        <begin position="174"/>
        <end position="250"/>
    </location>
</feature>
<feature type="signal peptide" evidence="2">
    <location>
        <begin position="1"/>
        <end position="22"/>
    </location>
</feature>
<dbReference type="AlphaFoldDB" id="A0A3F3QHU8"/>
<dbReference type="RefSeq" id="XP_026631541.1">
    <property type="nucleotide sequence ID" value="XM_026770369.1"/>
</dbReference>
<feature type="region of interest" description="Disordered" evidence="1">
    <location>
        <begin position="79"/>
        <end position="104"/>
    </location>
</feature>
<feature type="chain" id="PRO_5017788373" evidence="2">
    <location>
        <begin position="23"/>
        <end position="308"/>
    </location>
</feature>
<evidence type="ECO:0000256" key="1">
    <source>
        <dbReference type="SAM" id="MobiDB-lite"/>
    </source>
</evidence>
<gene>
    <name evidence="3" type="ORF">BDQ94DRAFT_165654</name>
</gene>
<reference evidence="3 4" key="1">
    <citation type="submission" date="2018-07" db="EMBL/GenBank/DDBJ databases">
        <title>The genomes of Aspergillus section Nigri reveals drivers in fungal speciation.</title>
        <authorList>
            <consortium name="DOE Joint Genome Institute"/>
            <person name="Vesth T.C."/>
            <person name="Nybo J."/>
            <person name="Theobald S."/>
            <person name="Brandl J."/>
            <person name="Frisvad J.C."/>
            <person name="Nielsen K.F."/>
            <person name="Lyhne E.K."/>
            <person name="Kogle M.E."/>
            <person name="Kuo A."/>
            <person name="Riley R."/>
            <person name="Clum A."/>
            <person name="Nolan M."/>
            <person name="Lipzen A."/>
            <person name="Salamov A."/>
            <person name="Henrissat B."/>
            <person name="Wiebenga A."/>
            <person name="De vries R.P."/>
            <person name="Grigoriev I.V."/>
            <person name="Mortensen U.H."/>
            <person name="Andersen M.R."/>
            <person name="Baker S.E."/>
        </authorList>
    </citation>
    <scope>NUCLEOTIDE SEQUENCE [LARGE SCALE GENOMIC DNA]</scope>
    <source>
        <strain evidence="3 4">CBS 139.54b</strain>
    </source>
</reference>
<feature type="compositionally biased region" description="Polar residues" evidence="1">
    <location>
        <begin position="238"/>
        <end position="250"/>
    </location>
</feature>
<protein>
    <submittedName>
        <fullName evidence="3">Uncharacterized protein</fullName>
    </submittedName>
</protein>
<name>A0A3F3QHU8_9EURO</name>
<evidence type="ECO:0000313" key="3">
    <source>
        <dbReference type="EMBL" id="RDH38519.1"/>
    </source>
</evidence>
<feature type="region of interest" description="Disordered" evidence="1">
    <location>
        <begin position="40"/>
        <end position="59"/>
    </location>
</feature>
<sequence length="308" mass="32634">MRHQHHHLFLTTISLLSTTATAASTIANIHPAFHDTCPPALSPRAHTHHHTPSLQLHEGTCHPIPITSTHVSFDAQIEPFVSPAPNGEDNNNNDDKDINEKGGIPQHCNVTMHEQPGCVDDPFLAQTVHAGEFGRWVGSECAVHPRRGPVRGRYRRGRGGDVDGNGNLWVLLECEDAPGSPGSGDGDGDGDGDVHGVNQGEDESGADATQQQDKEEEDKVGTVTHGGMVSSLPGVGLNGTTSAVNSTTSPSLSLHAEMNSAAAAAVAEKSNSTSINGTSTSSLVHAPLNQTVSWKLMPRRKRGRFSIY</sequence>
<dbReference type="EMBL" id="KZ852033">
    <property type="protein sequence ID" value="RDH38519.1"/>
    <property type="molecule type" value="Genomic_DNA"/>
</dbReference>
<proteinExistence type="predicted"/>
<accession>A0A3F3QHU8</accession>
<organism evidence="3 4">
    <name type="scientific">Aspergillus welwitschiae</name>
    <dbReference type="NCBI Taxonomy" id="1341132"/>
    <lineage>
        <taxon>Eukaryota</taxon>
        <taxon>Fungi</taxon>
        <taxon>Dikarya</taxon>
        <taxon>Ascomycota</taxon>
        <taxon>Pezizomycotina</taxon>
        <taxon>Eurotiomycetes</taxon>
        <taxon>Eurotiomycetidae</taxon>
        <taxon>Eurotiales</taxon>
        <taxon>Aspergillaceae</taxon>
        <taxon>Aspergillus</taxon>
        <taxon>Aspergillus subgen. Circumdati</taxon>
    </lineage>
</organism>
<keyword evidence="4" id="KW-1185">Reference proteome</keyword>